<dbReference type="Proteomes" id="UP001595796">
    <property type="component" value="Unassembled WGS sequence"/>
</dbReference>
<proteinExistence type="predicted"/>
<reference evidence="3" key="1">
    <citation type="journal article" date="2019" name="Int. J. Syst. Evol. Microbiol.">
        <title>The Global Catalogue of Microorganisms (GCM) 10K type strain sequencing project: providing services to taxonomists for standard genome sequencing and annotation.</title>
        <authorList>
            <consortium name="The Broad Institute Genomics Platform"/>
            <consortium name="The Broad Institute Genome Sequencing Center for Infectious Disease"/>
            <person name="Wu L."/>
            <person name="Ma J."/>
        </authorList>
    </citation>
    <scope>NUCLEOTIDE SEQUENCE [LARGE SCALE GENOMIC DNA]</scope>
    <source>
        <strain evidence="3">CGMCC 1.16444</strain>
    </source>
</reference>
<feature type="domain" description="PilZ" evidence="1">
    <location>
        <begin position="3"/>
        <end position="87"/>
    </location>
</feature>
<dbReference type="EMBL" id="JBHSJF010000001">
    <property type="protein sequence ID" value="MFC5066703.1"/>
    <property type="molecule type" value="Genomic_DNA"/>
</dbReference>
<gene>
    <name evidence="2" type="ORF">ACFPFW_01575</name>
</gene>
<evidence type="ECO:0000313" key="2">
    <source>
        <dbReference type="EMBL" id="MFC5066703.1"/>
    </source>
</evidence>
<keyword evidence="3" id="KW-1185">Reference proteome</keyword>
<dbReference type="InterPro" id="IPR009875">
    <property type="entry name" value="PilZ_domain"/>
</dbReference>
<comment type="caution">
    <text evidence="2">The sequence shown here is derived from an EMBL/GenBank/DDBJ whole genome shotgun (WGS) entry which is preliminary data.</text>
</comment>
<accession>A0ABV9YY13</accession>
<dbReference type="SUPFAM" id="SSF141371">
    <property type="entry name" value="PilZ domain-like"/>
    <property type="match status" value="1"/>
</dbReference>
<sequence length="118" mass="14016">MQDRRQHVRYPSLLGGQISLHRLSSAHECVVRNITPAGARIVFDHPVPMPREFDLNIPHRRENFRTRVIWQRDNMMGVEFLKQERTEQPADLALARRVKRLEVEKADLERRIVTSYFD</sequence>
<dbReference type="Gene3D" id="2.40.10.220">
    <property type="entry name" value="predicted glycosyltransferase like domains"/>
    <property type="match status" value="1"/>
</dbReference>
<protein>
    <submittedName>
        <fullName evidence="2">PilZ domain-containing protein</fullName>
    </submittedName>
</protein>
<dbReference type="RefSeq" id="WP_114955470.1">
    <property type="nucleotide sequence ID" value="NZ_JBHSJF010000001.1"/>
</dbReference>
<evidence type="ECO:0000313" key="3">
    <source>
        <dbReference type="Proteomes" id="UP001595796"/>
    </source>
</evidence>
<organism evidence="2 3">
    <name type="scientific">Flaviflagellibacter deserti</name>
    <dbReference type="NCBI Taxonomy" id="2267266"/>
    <lineage>
        <taxon>Bacteria</taxon>
        <taxon>Pseudomonadati</taxon>
        <taxon>Pseudomonadota</taxon>
        <taxon>Alphaproteobacteria</taxon>
        <taxon>Hyphomicrobiales</taxon>
        <taxon>Flaviflagellibacter</taxon>
    </lineage>
</organism>
<dbReference type="Pfam" id="PF07238">
    <property type="entry name" value="PilZ"/>
    <property type="match status" value="1"/>
</dbReference>
<evidence type="ECO:0000259" key="1">
    <source>
        <dbReference type="Pfam" id="PF07238"/>
    </source>
</evidence>
<name>A0ABV9YY13_9HYPH</name>